<dbReference type="Pfam" id="PF00772">
    <property type="entry name" value="DnaB"/>
    <property type="match status" value="1"/>
</dbReference>
<dbReference type="InterPro" id="IPR016136">
    <property type="entry name" value="DNA_helicase_N/primase_C"/>
</dbReference>
<dbReference type="AlphaFoldDB" id="A0AAW9RBV1"/>
<dbReference type="GO" id="GO:1990077">
    <property type="term" value="C:primosome complex"/>
    <property type="evidence" value="ECO:0007669"/>
    <property type="project" value="UniProtKB-UniRule"/>
</dbReference>
<dbReference type="InterPro" id="IPR036185">
    <property type="entry name" value="DNA_heli_DnaB-like_N_sf"/>
</dbReference>
<dbReference type="FunFam" id="3.40.50.300:FF:000076">
    <property type="entry name" value="Replicative DNA helicase"/>
    <property type="match status" value="1"/>
</dbReference>
<evidence type="ECO:0000256" key="3">
    <source>
        <dbReference type="ARBA" id="ARBA00022705"/>
    </source>
</evidence>
<dbReference type="InterPro" id="IPR007693">
    <property type="entry name" value="DNA_helicase_DnaB-like_N"/>
</dbReference>
<dbReference type="NCBIfam" id="TIGR00665">
    <property type="entry name" value="DnaB"/>
    <property type="match status" value="1"/>
</dbReference>
<protein>
    <recommendedName>
        <fullName evidence="12 13">Replicative DNA helicase</fullName>
        <ecNumber evidence="12 13">5.6.2.3</ecNumber>
    </recommendedName>
</protein>
<dbReference type="FunFam" id="1.10.860.10:FF:000001">
    <property type="entry name" value="Replicative DNA helicase"/>
    <property type="match status" value="1"/>
</dbReference>
<evidence type="ECO:0000259" key="14">
    <source>
        <dbReference type="PROSITE" id="PS51199"/>
    </source>
</evidence>
<dbReference type="PROSITE" id="PS51199">
    <property type="entry name" value="SF4_HELICASE"/>
    <property type="match status" value="1"/>
</dbReference>
<dbReference type="GO" id="GO:0016787">
    <property type="term" value="F:hydrolase activity"/>
    <property type="evidence" value="ECO:0007669"/>
    <property type="project" value="UniProtKB-KW"/>
</dbReference>
<sequence length="459" mass="50809">MAAPKLASIDSLKVPPHSLEAEQAVLGGLLLSARAFEQVADLLGEDDFYREDHRLIFRSVSELNELGNPVDAVTVTEWFEAHGVSDQVDGGAYVMQLASTTPSAANVTAYAQIVREKSILRQLIDVGTEIASSAFQSDGRTSQELLEDAERAVFAIADLGARNRSGFIAVQETIKEAIERIQELNEFDGEITGVATGFRDFDRMTAGLQPSDLIIVAGRPSMGKTTLAMNFAEHAALKHDVPVAVFSMEMSALQLVMRLFSSLGQIEQGRLRTGNLTDLDWPKLTSAMNLLHKSRIFVDETPALSPAELRARARRLKREHDIGMIVVDYLQLMAVPGSRDNRATEIAEISRSLKSVAKELNVPVVALSQLNRSLEQRPNKRPVMADLRESGSIEQDADLIVFIYRDEVYNPETAEKGKAEIIIGKHRNGETGTVNLTWQGRWLRFANFAPEYFYDEHGE</sequence>
<comment type="function">
    <text evidence="10 13">The main replicative DNA helicase, it participates in initiation and elongation during chromosome replication. Travels ahead of the DNA replisome, separating dsDNA into templates for DNA synthesis. A processive ATP-dependent 5'-3' DNA helicase it has DNA-dependent ATPase activity.</text>
</comment>
<dbReference type="EC" id="5.6.2.3" evidence="12 13"/>
<dbReference type="GO" id="GO:0005524">
    <property type="term" value="F:ATP binding"/>
    <property type="evidence" value="ECO:0007669"/>
    <property type="project" value="UniProtKB-UniRule"/>
</dbReference>
<evidence type="ECO:0000256" key="7">
    <source>
        <dbReference type="ARBA" id="ARBA00022840"/>
    </source>
</evidence>
<dbReference type="Proteomes" id="UP001359886">
    <property type="component" value="Unassembled WGS sequence"/>
</dbReference>
<dbReference type="GO" id="GO:0042802">
    <property type="term" value="F:identical protein binding"/>
    <property type="evidence" value="ECO:0007669"/>
    <property type="project" value="UniProtKB-ARBA"/>
</dbReference>
<comment type="catalytic activity">
    <reaction evidence="11 13">
        <text>ATP + H2O = ADP + phosphate + H(+)</text>
        <dbReference type="Rhea" id="RHEA:13065"/>
        <dbReference type="ChEBI" id="CHEBI:15377"/>
        <dbReference type="ChEBI" id="CHEBI:15378"/>
        <dbReference type="ChEBI" id="CHEBI:30616"/>
        <dbReference type="ChEBI" id="CHEBI:43474"/>
        <dbReference type="ChEBI" id="CHEBI:456216"/>
        <dbReference type="EC" id="5.6.2.3"/>
    </reaction>
</comment>
<dbReference type="InterPro" id="IPR007692">
    <property type="entry name" value="DNA_helicase_DnaB"/>
</dbReference>
<dbReference type="PANTHER" id="PTHR30153:SF2">
    <property type="entry name" value="REPLICATIVE DNA HELICASE"/>
    <property type="match status" value="1"/>
</dbReference>
<gene>
    <name evidence="15" type="primary">dnaB</name>
    <name evidence="15" type="ORF">V3330_07985</name>
</gene>
<accession>A0AAW9RBV1</accession>
<keyword evidence="8 13" id="KW-0238">DNA-binding</keyword>
<keyword evidence="5 13" id="KW-0378">Hydrolase</keyword>
<keyword evidence="9" id="KW-0413">Isomerase</keyword>
<evidence type="ECO:0000313" key="16">
    <source>
        <dbReference type="Proteomes" id="UP001359886"/>
    </source>
</evidence>
<dbReference type="InterPro" id="IPR007694">
    <property type="entry name" value="DNA_helicase_DnaB-like_C"/>
</dbReference>
<dbReference type="RefSeq" id="WP_354694880.1">
    <property type="nucleotide sequence ID" value="NZ_JAZHOG010000004.1"/>
</dbReference>
<evidence type="ECO:0000256" key="12">
    <source>
        <dbReference type="NCBIfam" id="TIGR00665"/>
    </source>
</evidence>
<dbReference type="SUPFAM" id="SSF52540">
    <property type="entry name" value="P-loop containing nucleoside triphosphate hydrolases"/>
    <property type="match status" value="1"/>
</dbReference>
<dbReference type="GO" id="GO:0043139">
    <property type="term" value="F:5'-3' DNA helicase activity"/>
    <property type="evidence" value="ECO:0007669"/>
    <property type="project" value="UniProtKB-EC"/>
</dbReference>
<dbReference type="EMBL" id="JAZHOG010000004">
    <property type="protein sequence ID" value="MEJ8567563.1"/>
    <property type="molecule type" value="Genomic_DNA"/>
</dbReference>
<comment type="similarity">
    <text evidence="1 13">Belongs to the helicase family. DnaB subfamily.</text>
</comment>
<keyword evidence="3 13" id="KW-0235">DNA replication</keyword>
<keyword evidence="4 13" id="KW-0547">Nucleotide-binding</keyword>
<evidence type="ECO:0000256" key="11">
    <source>
        <dbReference type="ARBA" id="ARBA00048954"/>
    </source>
</evidence>
<dbReference type="GO" id="GO:0003677">
    <property type="term" value="F:DNA binding"/>
    <property type="evidence" value="ECO:0007669"/>
    <property type="project" value="UniProtKB-UniRule"/>
</dbReference>
<evidence type="ECO:0000256" key="10">
    <source>
        <dbReference type="ARBA" id="ARBA00044932"/>
    </source>
</evidence>
<dbReference type="Pfam" id="PF03796">
    <property type="entry name" value="DnaB_C"/>
    <property type="match status" value="1"/>
</dbReference>
<dbReference type="PANTHER" id="PTHR30153">
    <property type="entry name" value="REPLICATIVE DNA HELICASE DNAB"/>
    <property type="match status" value="1"/>
</dbReference>
<dbReference type="CDD" id="cd00984">
    <property type="entry name" value="DnaB_C"/>
    <property type="match status" value="1"/>
</dbReference>
<dbReference type="InterPro" id="IPR003593">
    <property type="entry name" value="AAA+_ATPase"/>
</dbReference>
<dbReference type="GO" id="GO:0006269">
    <property type="term" value="P:DNA replication, synthesis of primer"/>
    <property type="evidence" value="ECO:0007669"/>
    <property type="project" value="UniProtKB-UniRule"/>
</dbReference>
<reference evidence="15 16" key="1">
    <citation type="submission" date="2024-02" db="EMBL/GenBank/DDBJ databases">
        <title>A novel Wenzhouxiangellaceae bacterium, isolated from coastal sediments.</title>
        <authorList>
            <person name="Du Z.-J."/>
            <person name="Ye Y.-Q."/>
            <person name="Zhang X.-Y."/>
        </authorList>
    </citation>
    <scope>NUCLEOTIDE SEQUENCE [LARGE SCALE GENOMIC DNA]</scope>
    <source>
        <strain evidence="15 16">CH-27</strain>
    </source>
</reference>
<keyword evidence="2 13" id="KW-0639">Primosome</keyword>
<dbReference type="Gene3D" id="1.10.860.10">
    <property type="entry name" value="DNAb Helicase, Chain A"/>
    <property type="match status" value="1"/>
</dbReference>
<feature type="domain" description="SF4 helicase" evidence="14">
    <location>
        <begin position="187"/>
        <end position="452"/>
    </location>
</feature>
<evidence type="ECO:0000256" key="8">
    <source>
        <dbReference type="ARBA" id="ARBA00023125"/>
    </source>
</evidence>
<dbReference type="NCBIfam" id="NF004384">
    <property type="entry name" value="PRK05748.1"/>
    <property type="match status" value="1"/>
</dbReference>
<dbReference type="SUPFAM" id="SSF48024">
    <property type="entry name" value="N-terminal domain of DnaB helicase"/>
    <property type="match status" value="1"/>
</dbReference>
<comment type="caution">
    <text evidence="15">The sequence shown here is derived from an EMBL/GenBank/DDBJ whole genome shotgun (WGS) entry which is preliminary data.</text>
</comment>
<keyword evidence="7 13" id="KW-0067">ATP-binding</keyword>
<organism evidence="15 16">
    <name type="scientific">Elongatibacter sediminis</name>
    <dbReference type="NCBI Taxonomy" id="3119006"/>
    <lineage>
        <taxon>Bacteria</taxon>
        <taxon>Pseudomonadati</taxon>
        <taxon>Pseudomonadota</taxon>
        <taxon>Gammaproteobacteria</taxon>
        <taxon>Chromatiales</taxon>
        <taxon>Wenzhouxiangellaceae</taxon>
        <taxon>Elongatibacter</taxon>
    </lineage>
</organism>
<keyword evidence="6 13" id="KW-0347">Helicase</keyword>
<evidence type="ECO:0000256" key="1">
    <source>
        <dbReference type="ARBA" id="ARBA00008428"/>
    </source>
</evidence>
<evidence type="ECO:0000256" key="4">
    <source>
        <dbReference type="ARBA" id="ARBA00022741"/>
    </source>
</evidence>
<dbReference type="SMART" id="SM00382">
    <property type="entry name" value="AAA"/>
    <property type="match status" value="1"/>
</dbReference>
<name>A0AAW9RBV1_9GAMM</name>
<evidence type="ECO:0000256" key="6">
    <source>
        <dbReference type="ARBA" id="ARBA00022806"/>
    </source>
</evidence>
<dbReference type="Gene3D" id="3.40.50.300">
    <property type="entry name" value="P-loop containing nucleotide triphosphate hydrolases"/>
    <property type="match status" value="1"/>
</dbReference>
<keyword evidence="16" id="KW-1185">Reference proteome</keyword>
<dbReference type="GO" id="GO:0005829">
    <property type="term" value="C:cytosol"/>
    <property type="evidence" value="ECO:0007669"/>
    <property type="project" value="TreeGrafter"/>
</dbReference>
<evidence type="ECO:0000256" key="2">
    <source>
        <dbReference type="ARBA" id="ARBA00022515"/>
    </source>
</evidence>
<evidence type="ECO:0000256" key="9">
    <source>
        <dbReference type="ARBA" id="ARBA00023235"/>
    </source>
</evidence>
<evidence type="ECO:0000256" key="5">
    <source>
        <dbReference type="ARBA" id="ARBA00022801"/>
    </source>
</evidence>
<dbReference type="InterPro" id="IPR027417">
    <property type="entry name" value="P-loop_NTPase"/>
</dbReference>
<proteinExistence type="inferred from homology"/>
<evidence type="ECO:0000256" key="13">
    <source>
        <dbReference type="RuleBase" id="RU362085"/>
    </source>
</evidence>
<evidence type="ECO:0000313" key="15">
    <source>
        <dbReference type="EMBL" id="MEJ8567563.1"/>
    </source>
</evidence>